<dbReference type="Gramene" id="CDX86108">
    <property type="protein sequence ID" value="CDX86108"/>
    <property type="gene ID" value="GSBRNA2T00144147001"/>
</dbReference>
<dbReference type="EMBL" id="HG994367">
    <property type="protein sequence ID" value="CAF1708897.1"/>
    <property type="molecule type" value="Genomic_DNA"/>
</dbReference>
<proteinExistence type="predicted"/>
<organism evidence="1">
    <name type="scientific">Brassica napus</name>
    <name type="common">Rape</name>
    <dbReference type="NCBI Taxonomy" id="3708"/>
    <lineage>
        <taxon>Eukaryota</taxon>
        <taxon>Viridiplantae</taxon>
        <taxon>Streptophyta</taxon>
        <taxon>Embryophyta</taxon>
        <taxon>Tracheophyta</taxon>
        <taxon>Spermatophyta</taxon>
        <taxon>Magnoliopsida</taxon>
        <taxon>eudicotyledons</taxon>
        <taxon>Gunneridae</taxon>
        <taxon>Pentapetalae</taxon>
        <taxon>rosids</taxon>
        <taxon>malvids</taxon>
        <taxon>Brassicales</taxon>
        <taxon>Brassicaceae</taxon>
        <taxon>Brassiceae</taxon>
        <taxon>Brassica</taxon>
    </lineage>
</organism>
<protein>
    <submittedName>
        <fullName evidence="1">(rape) hypothetical protein</fullName>
    </submittedName>
</protein>
<accession>A0A816IHZ9</accession>
<gene>
    <name evidence="1" type="ORF">DARMORV10_C03P71140.1</name>
</gene>
<sequence>MDSSPEGNSTFVVLCHRFKSDKNNAILKNVAAALEKERIIAFRFDFSGN</sequence>
<dbReference type="AlphaFoldDB" id="A0A816IHZ9"/>
<dbReference type="Proteomes" id="UP001295469">
    <property type="component" value="Chromosome C03"/>
</dbReference>
<evidence type="ECO:0000313" key="1">
    <source>
        <dbReference type="EMBL" id="CAF1708897.1"/>
    </source>
</evidence>
<reference evidence="1" key="1">
    <citation type="submission" date="2021-01" db="EMBL/GenBank/DDBJ databases">
        <authorList>
            <consortium name="Genoscope - CEA"/>
            <person name="William W."/>
        </authorList>
    </citation>
    <scope>NUCLEOTIDE SEQUENCE</scope>
</reference>
<name>A0A816IHZ9_BRANA</name>